<reference evidence="2 3" key="1">
    <citation type="submission" date="2007-02" db="EMBL/GenBank/DDBJ databases">
        <authorList>
            <person name="DeShazer D."/>
            <person name="Woods D.E."/>
            <person name="Nierman W.C."/>
        </authorList>
    </citation>
    <scope>NUCLEOTIDE SEQUENCE [LARGE SCALE GENOMIC DNA]</scope>
    <source>
        <strain evidence="2 3">1106a</strain>
    </source>
</reference>
<dbReference type="EMBL" id="CP000572">
    <property type="protein sequence ID" value="ABN89394.1"/>
    <property type="molecule type" value="Genomic_DNA"/>
</dbReference>
<evidence type="ECO:0000256" key="1">
    <source>
        <dbReference type="SAM" id="MobiDB-lite"/>
    </source>
</evidence>
<dbReference type="HOGENOM" id="CLU_3213510_0_0_4"/>
<accession>A3NU95</accession>
<feature type="compositionally biased region" description="Low complexity" evidence="1">
    <location>
        <begin position="7"/>
        <end position="23"/>
    </location>
</feature>
<dbReference type="KEGG" id="bpl:BURPS1106A_1646"/>
<dbReference type="AlphaFoldDB" id="A3NU95"/>
<organism evidence="2 3">
    <name type="scientific">Burkholderia pseudomallei (strain 1106a)</name>
    <dbReference type="NCBI Taxonomy" id="357348"/>
    <lineage>
        <taxon>Bacteria</taxon>
        <taxon>Pseudomonadati</taxon>
        <taxon>Pseudomonadota</taxon>
        <taxon>Betaproteobacteria</taxon>
        <taxon>Burkholderiales</taxon>
        <taxon>Burkholderiaceae</taxon>
        <taxon>Burkholderia</taxon>
        <taxon>pseudomallei group</taxon>
    </lineage>
</organism>
<gene>
    <name evidence="2" type="ordered locus">BURPS1106A_1646</name>
</gene>
<dbReference type="Proteomes" id="UP000006738">
    <property type="component" value="Chromosome I"/>
</dbReference>
<protein>
    <submittedName>
        <fullName evidence="2">Uncharacterized protein</fullName>
    </submittedName>
</protein>
<evidence type="ECO:0000313" key="3">
    <source>
        <dbReference type="Proteomes" id="UP000006738"/>
    </source>
</evidence>
<name>A3NU95_BURP0</name>
<feature type="region of interest" description="Disordered" evidence="1">
    <location>
        <begin position="1"/>
        <end position="28"/>
    </location>
</feature>
<evidence type="ECO:0000313" key="2">
    <source>
        <dbReference type="EMBL" id="ABN89394.1"/>
    </source>
</evidence>
<proteinExistence type="predicted"/>
<sequence length="44" mass="4953">MTQQETGGPRRAACRGGRSPPARRSCRRCARRAFPSPSLFYKPM</sequence>